<keyword evidence="2" id="KW-1185">Reference proteome</keyword>
<dbReference type="Proteomes" id="UP000198976">
    <property type="component" value="Chromosome I"/>
</dbReference>
<evidence type="ECO:0000313" key="2">
    <source>
        <dbReference type="Proteomes" id="UP000198976"/>
    </source>
</evidence>
<sequence length="387" mass="41399">MQQSTPIGRITGRVVAILVAFALACAGVITAQRPSHALYFLDKGMHIPISVGAQGSGQGFWFGPWASPQGVPGENVWCIEMWKYNPKPEDSATLSKMSGPRSFAPADLKVTNSQAAWLLDKYQPTLDKRHGAALGFLIHQNFDQDNLGRNIAQDVKTMYNDVKRVQPDIFSLAQAMATEARNSGGFNAKDATVTGEGDRQGAIHNIGAADNKGNWIAGANAKVTLSGPAVFTSTGTNVWTGKTSNKPISLEWRSTGNGTVSFAARYSKVSPYSLNKVHVSGQIQDTVTYPPKFPGDPEEINKPVPHFEVIFDFQPQATTVADPKVGDNGTISDKVTVMADPTYGDGKWVQIDGTYVPVTFEGTAYHTGMTKPTVADTGPSSAGANCC</sequence>
<gene>
    <name evidence="1" type="ORF">SAMN04489714_1322</name>
</gene>
<evidence type="ECO:0008006" key="3">
    <source>
        <dbReference type="Google" id="ProtNLM"/>
    </source>
</evidence>
<name>A0ABY0V8A1_9ACTO</name>
<dbReference type="RefSeq" id="WP_092648662.1">
    <property type="nucleotide sequence ID" value="NZ_LT629792.1"/>
</dbReference>
<evidence type="ECO:0000313" key="1">
    <source>
        <dbReference type="EMBL" id="SDT97010.1"/>
    </source>
</evidence>
<reference evidence="1 2" key="1">
    <citation type="submission" date="2016-10" db="EMBL/GenBank/DDBJ databases">
        <authorList>
            <person name="Varghese N."/>
            <person name="Submissions S."/>
        </authorList>
    </citation>
    <scope>NUCLEOTIDE SEQUENCE [LARGE SCALE GENOMIC DNA]</scope>
    <source>
        <strain evidence="1 2">DSM 9169</strain>
    </source>
</reference>
<dbReference type="EMBL" id="LT629792">
    <property type="protein sequence ID" value="SDT97010.1"/>
    <property type="molecule type" value="Genomic_DNA"/>
</dbReference>
<accession>A0ABY0V8A1</accession>
<protein>
    <recommendedName>
        <fullName evidence="3">TQXA domain-containing protein</fullName>
    </recommendedName>
</protein>
<proteinExistence type="predicted"/>
<organism evidence="1 2">
    <name type="scientific">Schaalia radingae</name>
    <dbReference type="NCBI Taxonomy" id="131110"/>
    <lineage>
        <taxon>Bacteria</taxon>
        <taxon>Bacillati</taxon>
        <taxon>Actinomycetota</taxon>
        <taxon>Actinomycetes</taxon>
        <taxon>Actinomycetales</taxon>
        <taxon>Actinomycetaceae</taxon>
        <taxon>Schaalia</taxon>
    </lineage>
</organism>